<dbReference type="Gene3D" id="3.40.630.30">
    <property type="match status" value="1"/>
</dbReference>
<name>A0A848BBB0_9FIRM</name>
<dbReference type="InterPro" id="IPR000182">
    <property type="entry name" value="GNAT_dom"/>
</dbReference>
<dbReference type="SUPFAM" id="SSF55729">
    <property type="entry name" value="Acyl-CoA N-acyltransferases (Nat)"/>
    <property type="match status" value="1"/>
</dbReference>
<gene>
    <name evidence="2" type="ORF">HF878_07875</name>
</gene>
<dbReference type="PANTHER" id="PTHR43072">
    <property type="entry name" value="N-ACETYLTRANSFERASE"/>
    <property type="match status" value="1"/>
</dbReference>
<evidence type="ECO:0000313" key="3">
    <source>
        <dbReference type="Proteomes" id="UP000543804"/>
    </source>
</evidence>
<dbReference type="GO" id="GO:0016747">
    <property type="term" value="F:acyltransferase activity, transferring groups other than amino-acyl groups"/>
    <property type="evidence" value="ECO:0007669"/>
    <property type="project" value="InterPro"/>
</dbReference>
<accession>A0A848BBB0</accession>
<dbReference type="PANTHER" id="PTHR43072:SF8">
    <property type="entry name" value="ACYLTRANSFERASE FABY-RELATED"/>
    <property type="match status" value="1"/>
</dbReference>
<keyword evidence="3" id="KW-1185">Reference proteome</keyword>
<dbReference type="InterPro" id="IPR016181">
    <property type="entry name" value="Acyl_CoA_acyltransferase"/>
</dbReference>
<dbReference type="Pfam" id="PF13420">
    <property type="entry name" value="Acetyltransf_4"/>
    <property type="match status" value="1"/>
</dbReference>
<sequence>MKAPLTIRIARPQDARALAAIYRPYVEQTAISFECEAPTATAMLRRMEDVLTRYPYLVAERGGDLLGYAYAHPFIGRAAYDWSAEMTIYLRMDARRAGIGGQLYRTLEDLLRDMGVLNLNACIGYPQTDDDPYLTTNSVDFHKHLGYEWVGRFHDSGSKFGRWYDMVWMEKLLAPHQTPPTPICPFPDLHSPKKDAVMEE</sequence>
<dbReference type="Proteomes" id="UP000543804">
    <property type="component" value="Unassembled WGS sequence"/>
</dbReference>
<dbReference type="RefSeq" id="WP_170077737.1">
    <property type="nucleotide sequence ID" value="NZ_JABAFA010000029.1"/>
</dbReference>
<proteinExistence type="predicted"/>
<comment type="caution">
    <text evidence="2">The sequence shown here is derived from an EMBL/GenBank/DDBJ whole genome shotgun (WGS) entry which is preliminary data.</text>
</comment>
<evidence type="ECO:0000259" key="1">
    <source>
        <dbReference type="PROSITE" id="PS51186"/>
    </source>
</evidence>
<dbReference type="EMBL" id="JABAFA010000029">
    <property type="protein sequence ID" value="NMD99384.1"/>
    <property type="molecule type" value="Genomic_DNA"/>
</dbReference>
<dbReference type="AlphaFoldDB" id="A0A848BBB0"/>
<keyword evidence="2" id="KW-0808">Transferase</keyword>
<dbReference type="CDD" id="cd04301">
    <property type="entry name" value="NAT_SF"/>
    <property type="match status" value="1"/>
</dbReference>
<protein>
    <submittedName>
        <fullName evidence="2">GNAT family N-acetyltransferase</fullName>
    </submittedName>
</protein>
<feature type="domain" description="N-acetyltransferase" evidence="1">
    <location>
        <begin position="5"/>
        <end position="174"/>
    </location>
</feature>
<reference evidence="2 3" key="1">
    <citation type="submission" date="2020-04" db="EMBL/GenBank/DDBJ databases">
        <authorList>
            <person name="Hitch T.C.A."/>
            <person name="Wylensek D."/>
            <person name="Clavel T."/>
        </authorList>
    </citation>
    <scope>NUCLEOTIDE SEQUENCE [LARGE SCALE GENOMIC DNA]</scope>
    <source>
        <strain evidence="2 3">PG-130-P53-12</strain>
    </source>
</reference>
<dbReference type="PROSITE" id="PS51186">
    <property type="entry name" value="GNAT"/>
    <property type="match status" value="1"/>
</dbReference>
<evidence type="ECO:0000313" key="2">
    <source>
        <dbReference type="EMBL" id="NMD99384.1"/>
    </source>
</evidence>
<organism evidence="2 3">
    <name type="scientific">Selenomonas bovis</name>
    <dbReference type="NCBI Taxonomy" id="416586"/>
    <lineage>
        <taxon>Bacteria</taxon>
        <taxon>Bacillati</taxon>
        <taxon>Bacillota</taxon>
        <taxon>Negativicutes</taxon>
        <taxon>Selenomonadales</taxon>
        <taxon>Selenomonadaceae</taxon>
        <taxon>Selenomonas</taxon>
    </lineage>
</organism>